<dbReference type="GO" id="GO:0008757">
    <property type="term" value="F:S-adenosylmethionine-dependent methyltransferase activity"/>
    <property type="evidence" value="ECO:0007669"/>
    <property type="project" value="InterPro"/>
</dbReference>
<dbReference type="AlphaFoldDB" id="A0A2Z2KIX8"/>
<dbReference type="EMBL" id="CP021780">
    <property type="protein sequence ID" value="ASA19721.1"/>
    <property type="molecule type" value="Genomic_DNA"/>
</dbReference>
<dbReference type="Gene3D" id="3.40.50.150">
    <property type="entry name" value="Vaccinia Virus protein VP39"/>
    <property type="match status" value="1"/>
</dbReference>
<keyword evidence="3" id="KW-1185">Reference proteome</keyword>
<keyword evidence="2" id="KW-0808">Transferase</keyword>
<dbReference type="KEGG" id="pdh:B9T62_02170"/>
<protein>
    <submittedName>
        <fullName evidence="2">SAM-dependent methyltransferase</fullName>
    </submittedName>
</protein>
<gene>
    <name evidence="2" type="ORF">B9T62_02170</name>
</gene>
<keyword evidence="2" id="KW-0489">Methyltransferase</keyword>
<dbReference type="OrthoDB" id="9795864at2"/>
<dbReference type="SUPFAM" id="SSF53335">
    <property type="entry name" value="S-adenosyl-L-methionine-dependent methyltransferases"/>
    <property type="match status" value="1"/>
</dbReference>
<dbReference type="PANTHER" id="PTHR43460:SF1">
    <property type="entry name" value="METHYLTRANSFERASE TYPE 11 DOMAIN-CONTAINING PROTEIN"/>
    <property type="match status" value="1"/>
</dbReference>
<dbReference type="CDD" id="cd02440">
    <property type="entry name" value="AdoMet_MTases"/>
    <property type="match status" value="1"/>
</dbReference>
<dbReference type="InterPro" id="IPR029063">
    <property type="entry name" value="SAM-dependent_MTases_sf"/>
</dbReference>
<organism evidence="2 3">
    <name type="scientific">Paenibacillus donghaensis</name>
    <dbReference type="NCBI Taxonomy" id="414771"/>
    <lineage>
        <taxon>Bacteria</taxon>
        <taxon>Bacillati</taxon>
        <taxon>Bacillota</taxon>
        <taxon>Bacilli</taxon>
        <taxon>Bacillales</taxon>
        <taxon>Paenibacillaceae</taxon>
        <taxon>Paenibacillus</taxon>
    </lineage>
</organism>
<feature type="domain" description="Methyltransferase type 11" evidence="1">
    <location>
        <begin position="54"/>
        <end position="140"/>
    </location>
</feature>
<evidence type="ECO:0000259" key="1">
    <source>
        <dbReference type="Pfam" id="PF08241"/>
    </source>
</evidence>
<evidence type="ECO:0000313" key="2">
    <source>
        <dbReference type="EMBL" id="ASA19721.1"/>
    </source>
</evidence>
<dbReference type="GO" id="GO:0032259">
    <property type="term" value="P:methylation"/>
    <property type="evidence" value="ECO:0007669"/>
    <property type="project" value="UniProtKB-KW"/>
</dbReference>
<name>A0A2Z2KIX8_9BACL</name>
<dbReference type="PANTHER" id="PTHR43460">
    <property type="entry name" value="METHYLTRANSFERASE"/>
    <property type="match status" value="1"/>
</dbReference>
<dbReference type="Proteomes" id="UP000249890">
    <property type="component" value="Chromosome"/>
</dbReference>
<dbReference type="InterPro" id="IPR052939">
    <property type="entry name" value="23S_rRNA_MeTrnsfrase_RlmA"/>
</dbReference>
<proteinExistence type="predicted"/>
<dbReference type="RefSeq" id="WP_087913746.1">
    <property type="nucleotide sequence ID" value="NZ_CP021780.1"/>
</dbReference>
<reference evidence="2 3" key="1">
    <citation type="submission" date="2017-06" db="EMBL/GenBank/DDBJ databases">
        <title>Complete genome sequence of Paenibacillus donghaensis KCTC 13049T isolated from East Sea sediment, South Korea.</title>
        <authorList>
            <person name="Jung B.K."/>
            <person name="Hong S.-J."/>
            <person name="Shin J.-H."/>
        </authorList>
    </citation>
    <scope>NUCLEOTIDE SEQUENCE [LARGE SCALE GENOMIC DNA]</scope>
    <source>
        <strain evidence="2 3">KCTC 13049</strain>
    </source>
</reference>
<accession>A0A2Z2KIX8</accession>
<sequence length="251" mass="28564">MKRNEFMNIWKSEAEKAFVGWDFSYLAGRVIKDPLPWDYQAVVLDYMKEAERVLDMGTGGGEFLLSLNPPRGRTYATEAYPPNYELCANTLPAHGIDVRQVFSQDQLPFDSSFFDLVINRQAAYSAKELYRVLKPGGSFVTQQVGGMNNRELAGFLLGSSTAEIAPDFSLAWNVEELKQAGFTISVSEECLPHARFRDIGALVYWASIIEWEFPGFSVDRCYEQLCLLQQELESRGYVESREHRLMIIAKK</sequence>
<dbReference type="Pfam" id="PF08241">
    <property type="entry name" value="Methyltransf_11"/>
    <property type="match status" value="1"/>
</dbReference>
<dbReference type="InterPro" id="IPR013216">
    <property type="entry name" value="Methyltransf_11"/>
</dbReference>
<evidence type="ECO:0000313" key="3">
    <source>
        <dbReference type="Proteomes" id="UP000249890"/>
    </source>
</evidence>